<evidence type="ECO:0000313" key="5">
    <source>
        <dbReference type="EMBL" id="MRZ50470.1"/>
    </source>
</evidence>
<evidence type="ECO:0000256" key="1">
    <source>
        <dbReference type="SAM" id="Phobius"/>
    </source>
</evidence>
<evidence type="ECO:0000313" key="2">
    <source>
        <dbReference type="EMBL" id="CUQ56703.1"/>
    </source>
</evidence>
<proteinExistence type="predicted"/>
<keyword evidence="1" id="KW-0812">Transmembrane</keyword>
<protein>
    <recommendedName>
        <fullName evidence="10">EpsG family protein</fullName>
    </recommendedName>
</protein>
<dbReference type="EMBL" id="WKMX01000017">
    <property type="protein sequence ID" value="MRZ07926.1"/>
    <property type="molecule type" value="Genomic_DNA"/>
</dbReference>
<reference evidence="7 8" key="2">
    <citation type="journal article" date="2019" name="Nat. Med.">
        <title>A library of human gut bacterial isolates paired with longitudinal multiomics data enables mechanistic microbiome research.</title>
        <authorList>
            <person name="Poyet M."/>
            <person name="Groussin M."/>
            <person name="Gibbons S.M."/>
            <person name="Avila-Pacheco J."/>
            <person name="Jiang X."/>
            <person name="Kearney S.M."/>
            <person name="Perrotta A.R."/>
            <person name="Berdy B."/>
            <person name="Zhao S."/>
            <person name="Lieberman T.D."/>
            <person name="Swanson P.K."/>
            <person name="Smith M."/>
            <person name="Roesemann S."/>
            <person name="Alexander J.E."/>
            <person name="Rich S.A."/>
            <person name="Livny J."/>
            <person name="Vlamakis H."/>
            <person name="Clish C."/>
            <person name="Bullock K."/>
            <person name="Deik A."/>
            <person name="Scott J."/>
            <person name="Pierce K.A."/>
            <person name="Xavier R.J."/>
            <person name="Alm E.J."/>
        </authorList>
    </citation>
    <scope>NUCLEOTIDE SEQUENCE [LARGE SCALE GENOMIC DNA]</scope>
    <source>
        <strain evidence="4 9">BIOML-A10</strain>
        <strain evidence="3 8">BIOML-A11</strain>
        <strain evidence="5 7">BIOML-A32</strain>
    </source>
</reference>
<feature type="transmembrane region" description="Helical" evidence="1">
    <location>
        <begin position="291"/>
        <end position="308"/>
    </location>
</feature>
<dbReference type="Pfam" id="PF14897">
    <property type="entry name" value="EpsG"/>
    <property type="match status" value="1"/>
</dbReference>
<dbReference type="EMBL" id="WKMC01000005">
    <property type="protein sequence ID" value="MRZ50470.1"/>
    <property type="molecule type" value="Genomic_DNA"/>
</dbReference>
<feature type="transmembrane region" description="Helical" evidence="1">
    <location>
        <begin position="340"/>
        <end position="358"/>
    </location>
</feature>
<feature type="transmembrane region" description="Helical" evidence="1">
    <location>
        <begin position="6"/>
        <end position="22"/>
    </location>
</feature>
<evidence type="ECO:0000313" key="6">
    <source>
        <dbReference type="Proteomes" id="UP000095332"/>
    </source>
</evidence>
<feature type="transmembrane region" description="Helical" evidence="1">
    <location>
        <begin position="253"/>
        <end position="271"/>
    </location>
</feature>
<evidence type="ECO:0000313" key="7">
    <source>
        <dbReference type="Proteomes" id="UP000441358"/>
    </source>
</evidence>
<gene>
    <name evidence="2" type="ORF">ERS852560_04332</name>
    <name evidence="4" type="ORF">GKD54_17295</name>
    <name evidence="3" type="ORF">GKD58_16395</name>
    <name evidence="5" type="ORF">GKD66_09595</name>
</gene>
<dbReference type="Proteomes" id="UP000441358">
    <property type="component" value="Unassembled WGS sequence"/>
</dbReference>
<dbReference type="Proteomes" id="UP000471216">
    <property type="component" value="Unassembled WGS sequence"/>
</dbReference>
<evidence type="ECO:0000313" key="3">
    <source>
        <dbReference type="EMBL" id="MRY85813.1"/>
    </source>
</evidence>
<dbReference type="Proteomes" id="UP000095332">
    <property type="component" value="Unassembled WGS sequence"/>
</dbReference>
<feature type="transmembrane region" description="Helical" evidence="1">
    <location>
        <begin position="199"/>
        <end position="215"/>
    </location>
</feature>
<dbReference type="InterPro" id="IPR049458">
    <property type="entry name" value="EpsG-like"/>
</dbReference>
<feature type="transmembrane region" description="Helical" evidence="1">
    <location>
        <begin position="29"/>
        <end position="47"/>
    </location>
</feature>
<evidence type="ECO:0008006" key="10">
    <source>
        <dbReference type="Google" id="ProtNLM"/>
    </source>
</evidence>
<reference evidence="2 6" key="1">
    <citation type="submission" date="2015-09" db="EMBL/GenBank/DDBJ databases">
        <authorList>
            <consortium name="Pathogen Informatics"/>
        </authorList>
    </citation>
    <scope>NUCLEOTIDE SEQUENCE [LARGE SCALE GENOMIC DNA]</scope>
    <source>
        <strain evidence="2 6">2789STDY5834948</strain>
    </source>
</reference>
<dbReference type="EMBL" id="WKMW01000017">
    <property type="protein sequence ID" value="MRY85813.1"/>
    <property type="molecule type" value="Genomic_DNA"/>
</dbReference>
<dbReference type="RefSeq" id="WP_009018535.1">
    <property type="nucleotide sequence ID" value="NZ_CZBM01000031.1"/>
</dbReference>
<keyword evidence="1" id="KW-0472">Membrane</keyword>
<dbReference type="EMBL" id="CZBM01000031">
    <property type="protein sequence ID" value="CUQ56703.1"/>
    <property type="molecule type" value="Genomic_DNA"/>
</dbReference>
<sequence length="399" mass="48230">MIYIVLFIYYVFLALLYDVGRYRRYRRLHFFVSLALMILVSGLRYRVGSDTVVYMDDFKYYPDLFHLRWNDFSDVRYEPFWILLNVCCKTLCNDFFLVQCVISMIHIVIWGKFVKKVCPTLCFSMVLFYYMFEYTKQNMEVMREAVALAFFLLAILALDERKTWKVMLYVITAFLFHKFSLVVFGLFFGFYLVYSLKKIYVLPVIAFFIIMPIVQRDWIYTIIENILSLDTIFTKGLIFYATSDQYTMIEYNWKGVLVTFLAIYIYIFMVIRCKHIFSEYIKISNNIFESTIYFSAILISVKFSFMIFYRLYDYFQSFTSLLVIICFMECVKKMDVKQRIVLCFFSLLIPVYFCYKSYAVPFANNPNATQRYMIYYPYSSVFYPKEDLRRELLIFNYKL</sequence>
<feature type="transmembrane region" description="Helical" evidence="1">
    <location>
        <begin position="141"/>
        <end position="159"/>
    </location>
</feature>
<organism evidence="2 6">
    <name type="scientific">Parabacteroides distasonis</name>
    <dbReference type="NCBI Taxonomy" id="823"/>
    <lineage>
        <taxon>Bacteria</taxon>
        <taxon>Pseudomonadati</taxon>
        <taxon>Bacteroidota</taxon>
        <taxon>Bacteroidia</taxon>
        <taxon>Bacteroidales</taxon>
        <taxon>Tannerellaceae</taxon>
        <taxon>Parabacteroides</taxon>
    </lineage>
</organism>
<name>A0A174XAJ5_PARDI</name>
<evidence type="ECO:0000313" key="4">
    <source>
        <dbReference type="EMBL" id="MRZ07926.1"/>
    </source>
</evidence>
<dbReference type="Proteomes" id="UP000450599">
    <property type="component" value="Unassembled WGS sequence"/>
</dbReference>
<keyword evidence="1" id="KW-1133">Transmembrane helix</keyword>
<feature type="transmembrane region" description="Helical" evidence="1">
    <location>
        <begin position="166"/>
        <end position="193"/>
    </location>
</feature>
<accession>A0A174XAJ5</accession>
<dbReference type="AlphaFoldDB" id="A0A174XAJ5"/>
<evidence type="ECO:0000313" key="8">
    <source>
        <dbReference type="Proteomes" id="UP000450599"/>
    </source>
</evidence>
<feature type="transmembrane region" description="Helical" evidence="1">
    <location>
        <begin position="222"/>
        <end position="241"/>
    </location>
</feature>
<evidence type="ECO:0000313" key="9">
    <source>
        <dbReference type="Proteomes" id="UP000471216"/>
    </source>
</evidence>